<proteinExistence type="inferred from homology"/>
<feature type="transmembrane region" description="Helical" evidence="7">
    <location>
        <begin position="7"/>
        <end position="27"/>
    </location>
</feature>
<evidence type="ECO:0000256" key="6">
    <source>
        <dbReference type="ARBA" id="ARBA00023136"/>
    </source>
</evidence>
<dbReference type="GO" id="GO:0005886">
    <property type="term" value="C:plasma membrane"/>
    <property type="evidence" value="ECO:0007669"/>
    <property type="project" value="UniProtKB-SubCell"/>
</dbReference>
<comment type="similarity">
    <text evidence="2">Belongs to the UPF0324 family.</text>
</comment>
<organism evidence="8 9">
    <name type="scientific">Andreesenia angusta</name>
    <dbReference type="NCBI Taxonomy" id="39480"/>
    <lineage>
        <taxon>Bacteria</taxon>
        <taxon>Bacillati</taxon>
        <taxon>Bacillota</taxon>
        <taxon>Tissierellia</taxon>
        <taxon>Tissierellales</taxon>
        <taxon>Gottschalkiaceae</taxon>
        <taxon>Andreesenia</taxon>
    </lineage>
</organism>
<comment type="caution">
    <text evidence="8">The sequence shown here is derived from an EMBL/GenBank/DDBJ whole genome shotgun (WGS) entry which is preliminary data.</text>
</comment>
<evidence type="ECO:0000256" key="7">
    <source>
        <dbReference type="SAM" id="Phobius"/>
    </source>
</evidence>
<keyword evidence="6 7" id="KW-0472">Membrane</keyword>
<keyword evidence="3" id="KW-1003">Cell membrane</keyword>
<dbReference type="InterPro" id="IPR018383">
    <property type="entry name" value="UPF0324_pro"/>
</dbReference>
<evidence type="ECO:0008006" key="10">
    <source>
        <dbReference type="Google" id="ProtNLM"/>
    </source>
</evidence>
<evidence type="ECO:0000256" key="5">
    <source>
        <dbReference type="ARBA" id="ARBA00022989"/>
    </source>
</evidence>
<accession>A0A1S1VA72</accession>
<feature type="transmembrane region" description="Helical" evidence="7">
    <location>
        <begin position="213"/>
        <end position="233"/>
    </location>
</feature>
<reference evidence="8 9" key="1">
    <citation type="submission" date="2016-09" db="EMBL/GenBank/DDBJ databases">
        <title>Genome sequence of Eubacterium angustum.</title>
        <authorList>
            <person name="Poehlein A."/>
            <person name="Daniel R."/>
        </authorList>
    </citation>
    <scope>NUCLEOTIDE SEQUENCE [LARGE SCALE GENOMIC DNA]</scope>
    <source>
        <strain evidence="8 9">DSM 1989</strain>
    </source>
</reference>
<dbReference type="EMBL" id="MKIE01000001">
    <property type="protein sequence ID" value="OHW63315.1"/>
    <property type="molecule type" value="Genomic_DNA"/>
</dbReference>
<dbReference type="RefSeq" id="WP_071060700.1">
    <property type="nucleotide sequence ID" value="NZ_MKIE01000001.1"/>
</dbReference>
<dbReference type="PANTHER" id="PTHR30106:SF2">
    <property type="entry name" value="UPF0324 INNER MEMBRANE PROTEIN YEIH"/>
    <property type="match status" value="1"/>
</dbReference>
<gene>
    <name evidence="8" type="ORF">EUAN_01790</name>
</gene>
<dbReference type="Pfam" id="PF03601">
    <property type="entry name" value="Cons_hypoth698"/>
    <property type="match status" value="1"/>
</dbReference>
<name>A0A1S1VA72_9FIRM</name>
<keyword evidence="9" id="KW-1185">Reference proteome</keyword>
<dbReference type="AlphaFoldDB" id="A0A1S1VA72"/>
<evidence type="ECO:0000313" key="8">
    <source>
        <dbReference type="EMBL" id="OHW63315.1"/>
    </source>
</evidence>
<feature type="transmembrane region" description="Helical" evidence="7">
    <location>
        <begin position="312"/>
        <end position="334"/>
    </location>
</feature>
<keyword evidence="5 7" id="KW-1133">Transmembrane helix</keyword>
<protein>
    <recommendedName>
        <fullName evidence="10">Sulfate exporter family transporter</fullName>
    </recommendedName>
</protein>
<dbReference type="OrthoDB" id="9811391at2"/>
<comment type="subcellular location">
    <subcellularLocation>
        <location evidence="1">Cell membrane</location>
        <topology evidence="1">Multi-pass membrane protein</topology>
    </subcellularLocation>
</comment>
<feature type="transmembrane region" description="Helical" evidence="7">
    <location>
        <begin position="91"/>
        <end position="109"/>
    </location>
</feature>
<feature type="transmembrane region" description="Helical" evidence="7">
    <location>
        <begin position="121"/>
        <end position="142"/>
    </location>
</feature>
<evidence type="ECO:0000256" key="3">
    <source>
        <dbReference type="ARBA" id="ARBA00022475"/>
    </source>
</evidence>
<feature type="transmembrane region" description="Helical" evidence="7">
    <location>
        <begin position="254"/>
        <end position="274"/>
    </location>
</feature>
<dbReference type="PANTHER" id="PTHR30106">
    <property type="entry name" value="INNER MEMBRANE PROTEIN YEIH-RELATED"/>
    <property type="match status" value="1"/>
</dbReference>
<keyword evidence="4 7" id="KW-0812">Transmembrane</keyword>
<evidence type="ECO:0000256" key="4">
    <source>
        <dbReference type="ARBA" id="ARBA00022692"/>
    </source>
</evidence>
<sequence>MELEARTSILPGIGACMATAYVGNAIGEHVPSLGGGFISIILGIVLGNTVLRGEVFERGKSFSESNLLSYSIVLLGGTMSFQAVMDIGPSGVLFIAVQMTATILAAFFIGRKLGFSENFSLLMASGNAVCGSSAIGATAPVIDADDEDKSNSITVVNITGTVLMLILPLLAESLFSLETYRTSSLIGGVLQSVGQVIASGSMVNEEVKSLSTIFKIVRIIFLVFVVIGYSAFKSRGKGEEKLQGSGFGFSNIKLPWYIVGFFITCSMFTAGIISEEVSETLSFISGKLEVVALAGIGMKVNLNSLLSQGGKISVYAASVGVFQVLLAAVLIFILF</sequence>
<evidence type="ECO:0000256" key="2">
    <source>
        <dbReference type="ARBA" id="ARBA00007977"/>
    </source>
</evidence>
<feature type="transmembrane region" description="Helical" evidence="7">
    <location>
        <begin position="154"/>
        <end position="171"/>
    </location>
</feature>
<feature type="transmembrane region" description="Helical" evidence="7">
    <location>
        <begin position="33"/>
        <end position="55"/>
    </location>
</feature>
<evidence type="ECO:0000313" key="9">
    <source>
        <dbReference type="Proteomes" id="UP000180254"/>
    </source>
</evidence>
<evidence type="ECO:0000256" key="1">
    <source>
        <dbReference type="ARBA" id="ARBA00004651"/>
    </source>
</evidence>
<dbReference type="Proteomes" id="UP000180254">
    <property type="component" value="Unassembled WGS sequence"/>
</dbReference>